<feature type="domain" description="Pectinesterase inhibitor" evidence="8">
    <location>
        <begin position="36"/>
        <end position="190"/>
    </location>
</feature>
<evidence type="ECO:0000256" key="1">
    <source>
        <dbReference type="ARBA" id="ARBA00005184"/>
    </source>
</evidence>
<evidence type="ECO:0000313" key="9">
    <source>
        <dbReference type="EMBL" id="KAK2653561.1"/>
    </source>
</evidence>
<sequence length="1084" mass="121167">MAMHIIRLLSLVVLFIISFSLFFNPTLSKQSSTSSSPSNSITWWCSKTPHPEPCKYFMSHSRQRYSPKHRTQFRKMMVQLAMDRAINARKHVLRYGPNCDNNHRKAAWSDCLKLYANTVLQLNRTLQGIGGSNPNRSCTDFDAQTWLSTALTNIQTCQLGSQELNVSADKFITQIRSNNLSQLISNSLAVTGVLMKKDQNVTYTSYGTEYQEEEGEFPSWLSRHDRRLLQSSSLKANLVVAKDGSGHYKTVQGAINAAAKRRVISGRFIIYVKKGVYRENIEVALSNNNIMMVGDGIRNTIITSGRSVGGGFTTYNSATAGIDGFHFLARDITFSNTAGPLKGQAVVLRSASDLSVFYRCAFQGYQDTLFVHSQRQFYRECYIYGTIDFIFGNAAVVFQNCIILVRRPLKGQANVITAQGRNDPYQNTAISIQNSRIVAAPDLKPVVRAFMTYLGRPWQQYSRTVVIKTYIDSLVSPLGWSPWLETNFALDTLYYGEYKNYGPGSSTRQRVKWRGFHAINSPTVASSFTVVSLIAGRSWLPATGVPFTSGFFMLYISFFICISSPPAFSTSVTSGGIDYWCNQTPYPKTCKYMLDQQNHHYKSSSFLLPKSKTEFKKMALELAMERALTAQSHNKWLGSKCRNEREKTAWTDCLKLYQNTIVQLNQTLEPTTKCTDFDAQTWLSTALTNIETCRAGFVELRVSDYVFQLMSNNNVSKLISNTLALNNNASSSSSSSSKTSFNVPETTYRDGFPRWVKPGDRKLLQTLSIRPDLVVAQDGSGDFRTVNAAIDAAARRSGNGRFVIHVKRGVYEENVEIGNKLKNIMLVGDGLRYTIITGSRSVGGGSTTFNSATVAVTGEGFIARGITFRNTAGPQNHQAVALRSGSDISVFYRCGFEGYQDTLYVHSQRQFYRECYIYGTVDFIFGNAAAVLQNCMIYSRRPMDQQKNVVTAQGRTDPNQNTGISIHNSRVMAAPDLQPVLTSFKTFLGRPWKEYSRTVFMQSYLDTLVDPAGWLEWDGNFALNTLYYGEYRNIGPASSTGGRVKWQGYRVITSATEASKFTVANFIAGRSWLPATGVPFTSGL</sequence>
<evidence type="ECO:0000256" key="6">
    <source>
        <dbReference type="PROSITE-ProRule" id="PRU10040"/>
    </source>
</evidence>
<dbReference type="GO" id="GO:0004857">
    <property type="term" value="F:enzyme inhibitor activity"/>
    <property type="evidence" value="ECO:0007669"/>
    <property type="project" value="InterPro"/>
</dbReference>
<gene>
    <name evidence="9" type="ORF">Ddye_013417</name>
</gene>
<feature type="signal peptide" evidence="7">
    <location>
        <begin position="1"/>
        <end position="28"/>
    </location>
</feature>
<evidence type="ECO:0000256" key="5">
    <source>
        <dbReference type="ARBA" id="ARBA00023085"/>
    </source>
</evidence>
<evidence type="ECO:0000256" key="4">
    <source>
        <dbReference type="ARBA" id="ARBA00022801"/>
    </source>
</evidence>
<dbReference type="Gene3D" id="1.20.140.40">
    <property type="entry name" value="Invertase/pectin methylesterase inhibitor family protein"/>
    <property type="match status" value="2"/>
</dbReference>
<organism evidence="9 10">
    <name type="scientific">Dipteronia dyeriana</name>
    <dbReference type="NCBI Taxonomy" id="168575"/>
    <lineage>
        <taxon>Eukaryota</taxon>
        <taxon>Viridiplantae</taxon>
        <taxon>Streptophyta</taxon>
        <taxon>Embryophyta</taxon>
        <taxon>Tracheophyta</taxon>
        <taxon>Spermatophyta</taxon>
        <taxon>Magnoliopsida</taxon>
        <taxon>eudicotyledons</taxon>
        <taxon>Gunneridae</taxon>
        <taxon>Pentapetalae</taxon>
        <taxon>rosids</taxon>
        <taxon>malvids</taxon>
        <taxon>Sapindales</taxon>
        <taxon>Sapindaceae</taxon>
        <taxon>Hippocastanoideae</taxon>
        <taxon>Acereae</taxon>
        <taxon>Dipteronia</taxon>
    </lineage>
</organism>
<dbReference type="Pfam" id="PF04043">
    <property type="entry name" value="PMEI"/>
    <property type="match status" value="2"/>
</dbReference>
<keyword evidence="10" id="KW-1185">Reference proteome</keyword>
<protein>
    <recommendedName>
        <fullName evidence="8">Pectinesterase inhibitor domain-containing protein</fullName>
    </recommendedName>
</protein>
<feature type="domain" description="Pectinesterase inhibitor" evidence="8">
    <location>
        <begin position="572"/>
        <end position="725"/>
    </location>
</feature>
<comment type="similarity">
    <text evidence="3">In the C-terminal section; belongs to the pectinesterase family.</text>
</comment>
<feature type="active site" evidence="6">
    <location>
        <position position="388"/>
    </location>
</feature>
<dbReference type="InterPro" id="IPR033131">
    <property type="entry name" value="Pectinesterase_Asp_AS"/>
</dbReference>
<dbReference type="InterPro" id="IPR035513">
    <property type="entry name" value="Invertase/methylesterase_inhib"/>
</dbReference>
<dbReference type="PANTHER" id="PTHR31707">
    <property type="entry name" value="PECTINESTERASE"/>
    <property type="match status" value="1"/>
</dbReference>
<dbReference type="FunFam" id="2.160.20.10:FF:000001">
    <property type="entry name" value="Pectinesterase"/>
    <property type="match status" value="2"/>
</dbReference>
<dbReference type="InterPro" id="IPR000070">
    <property type="entry name" value="Pectinesterase_cat"/>
</dbReference>
<dbReference type="InterPro" id="IPR006501">
    <property type="entry name" value="Pectinesterase_inhib_dom"/>
</dbReference>
<dbReference type="NCBIfam" id="TIGR01614">
    <property type="entry name" value="PME_inhib"/>
    <property type="match status" value="2"/>
</dbReference>
<reference evidence="9" key="1">
    <citation type="journal article" date="2023" name="Plant J.">
        <title>Genome sequences and population genomics provide insights into the demographic history, inbreeding, and mutation load of two 'living fossil' tree species of Dipteronia.</title>
        <authorList>
            <person name="Feng Y."/>
            <person name="Comes H.P."/>
            <person name="Chen J."/>
            <person name="Zhu S."/>
            <person name="Lu R."/>
            <person name="Zhang X."/>
            <person name="Li P."/>
            <person name="Qiu J."/>
            <person name="Olsen K.M."/>
            <person name="Qiu Y."/>
        </authorList>
    </citation>
    <scope>NUCLEOTIDE SEQUENCE</scope>
    <source>
        <strain evidence="9">KIB01</strain>
    </source>
</reference>
<dbReference type="Proteomes" id="UP001280121">
    <property type="component" value="Unassembled WGS sequence"/>
</dbReference>
<dbReference type="GO" id="GO:0042545">
    <property type="term" value="P:cell wall modification"/>
    <property type="evidence" value="ECO:0007669"/>
    <property type="project" value="InterPro"/>
</dbReference>
<evidence type="ECO:0000256" key="2">
    <source>
        <dbReference type="ARBA" id="ARBA00006027"/>
    </source>
</evidence>
<keyword evidence="4" id="KW-0378">Hydrolase</keyword>
<comment type="similarity">
    <text evidence="2">In the N-terminal section; belongs to the PMEI family.</text>
</comment>
<dbReference type="Gene3D" id="2.160.20.10">
    <property type="entry name" value="Single-stranded right-handed beta-helix, Pectin lyase-like"/>
    <property type="match status" value="2"/>
</dbReference>
<dbReference type="PROSITE" id="PS00503">
    <property type="entry name" value="PECTINESTERASE_2"/>
    <property type="match status" value="2"/>
</dbReference>
<proteinExistence type="inferred from homology"/>
<dbReference type="EMBL" id="JANJYI010000004">
    <property type="protein sequence ID" value="KAK2653561.1"/>
    <property type="molecule type" value="Genomic_DNA"/>
</dbReference>
<dbReference type="SMART" id="SM00856">
    <property type="entry name" value="PMEI"/>
    <property type="match status" value="2"/>
</dbReference>
<feature type="chain" id="PRO_5042088064" description="Pectinesterase inhibitor domain-containing protein" evidence="7">
    <location>
        <begin position="29"/>
        <end position="1084"/>
    </location>
</feature>
<keyword evidence="5" id="KW-0063">Aspartyl esterase</keyword>
<evidence type="ECO:0000256" key="3">
    <source>
        <dbReference type="ARBA" id="ARBA00007786"/>
    </source>
</evidence>
<feature type="active site" evidence="6">
    <location>
        <position position="922"/>
    </location>
</feature>
<comment type="caution">
    <text evidence="9">The sequence shown here is derived from an EMBL/GenBank/DDBJ whole genome shotgun (WGS) entry which is preliminary data.</text>
</comment>
<evidence type="ECO:0000256" key="7">
    <source>
        <dbReference type="SAM" id="SignalP"/>
    </source>
</evidence>
<dbReference type="SUPFAM" id="SSF101148">
    <property type="entry name" value="Plant invertase/pectin methylesterase inhibitor"/>
    <property type="match status" value="2"/>
</dbReference>
<comment type="pathway">
    <text evidence="1">Glycan metabolism; pectin degradation; 2-dehydro-3-deoxy-D-gluconate from pectin: step 1/5.</text>
</comment>
<evidence type="ECO:0000259" key="8">
    <source>
        <dbReference type="SMART" id="SM00856"/>
    </source>
</evidence>
<keyword evidence="7" id="KW-0732">Signal</keyword>
<dbReference type="CDD" id="cd15798">
    <property type="entry name" value="PMEI-like_3"/>
    <property type="match status" value="2"/>
</dbReference>
<dbReference type="SUPFAM" id="SSF51126">
    <property type="entry name" value="Pectin lyase-like"/>
    <property type="match status" value="2"/>
</dbReference>
<name>A0AAE0CJL9_9ROSI</name>
<dbReference type="InterPro" id="IPR011050">
    <property type="entry name" value="Pectin_lyase_fold/virulence"/>
</dbReference>
<dbReference type="Pfam" id="PF01095">
    <property type="entry name" value="Pectinesterase"/>
    <property type="match status" value="2"/>
</dbReference>
<dbReference type="InterPro" id="IPR012334">
    <property type="entry name" value="Pectin_lyas_fold"/>
</dbReference>
<evidence type="ECO:0000313" key="10">
    <source>
        <dbReference type="Proteomes" id="UP001280121"/>
    </source>
</evidence>
<accession>A0AAE0CJL9</accession>
<dbReference type="GO" id="GO:0030599">
    <property type="term" value="F:pectinesterase activity"/>
    <property type="evidence" value="ECO:0007669"/>
    <property type="project" value="InterPro"/>
</dbReference>
<dbReference type="AlphaFoldDB" id="A0AAE0CJL9"/>